<accession>A0A4T0X2I5</accession>
<evidence type="ECO:0000256" key="7">
    <source>
        <dbReference type="ARBA" id="ARBA00023049"/>
    </source>
</evidence>
<dbReference type="FunFam" id="1.25.50.20:FF:000002">
    <property type="entry name" value="Aminopeptidase"/>
    <property type="match status" value="1"/>
</dbReference>
<keyword evidence="5 11" id="KW-0378">Hydrolase</keyword>
<keyword evidence="3 11" id="KW-0645">Protease</keyword>
<evidence type="ECO:0000256" key="1">
    <source>
        <dbReference type="ARBA" id="ARBA00010136"/>
    </source>
</evidence>
<comment type="cofactor">
    <cofactor evidence="9 11">
        <name>Zn(2+)</name>
        <dbReference type="ChEBI" id="CHEBI:29105"/>
    </cofactor>
    <text evidence="9 11">Binds 1 zinc ion per subunit.</text>
</comment>
<dbReference type="InterPro" id="IPR014782">
    <property type="entry name" value="Peptidase_M1_dom"/>
</dbReference>
<keyword evidence="2 11" id="KW-0031">Aminopeptidase</keyword>
<dbReference type="GO" id="GO:0016020">
    <property type="term" value="C:membrane"/>
    <property type="evidence" value="ECO:0007669"/>
    <property type="project" value="TreeGrafter"/>
</dbReference>
<dbReference type="GO" id="GO:0008270">
    <property type="term" value="F:zinc ion binding"/>
    <property type="evidence" value="ECO:0007669"/>
    <property type="project" value="UniProtKB-UniRule"/>
</dbReference>
<name>A0A4T0X2I5_9ASCO</name>
<evidence type="ECO:0000313" key="15">
    <source>
        <dbReference type="EMBL" id="TID29521.1"/>
    </source>
</evidence>
<dbReference type="Pfam" id="PF17900">
    <property type="entry name" value="Peptidase_M1_N"/>
    <property type="match status" value="1"/>
</dbReference>
<dbReference type="STRING" id="52247.A0A4T0X2I5"/>
<dbReference type="FunFam" id="1.10.390.10:FF:000001">
    <property type="entry name" value="Aminopeptidase"/>
    <property type="match status" value="1"/>
</dbReference>
<dbReference type="GO" id="GO:0070006">
    <property type="term" value="F:metalloaminopeptidase activity"/>
    <property type="evidence" value="ECO:0007669"/>
    <property type="project" value="TreeGrafter"/>
</dbReference>
<dbReference type="Gene3D" id="2.60.40.1910">
    <property type="match status" value="1"/>
</dbReference>
<comment type="similarity">
    <text evidence="1 11">Belongs to the peptidase M1 family.</text>
</comment>
<dbReference type="PRINTS" id="PR00756">
    <property type="entry name" value="ALADIPTASE"/>
</dbReference>
<dbReference type="InterPro" id="IPR042097">
    <property type="entry name" value="Aminopeptidase_N-like_N_sf"/>
</dbReference>
<sequence>MLSSFLLKSWVKPIQTIRAMAHLSVAASQLHGLATRPNFALPDNASNRHLFPSSFKRFHHFCNHRNTIDKMCMNGSLVGVSESRQVLPTNVKPLHYDLKLEPLFDTFKFNGEVKIDLNVNEETDFITLHTVELELLDHFVINGSETLKPSDVVHDEEEQTTTFKFSNTFKKGTKIQLYIKFIGELNDKMSGFYRSSYQENGQTKYLATTQMEATDCRRAFPSFDEPNLKAEFTIALIGKKEFTFLSNMDVKSEEDIDSERKIVQFNKTPLMSTYLVAFIVGELNYIESEYKFRDIPVRVYATPGYEEKGRYSVELAAKALEYYEQVFDIPYPLPKMDMVAIHDFSAGAMENWGLITYRMVDLLFDESKSTLDTKLRVSEVVAHELAHQWFGNICTMDFWDSLWLNESFATYMSWKCCNHFEPSWKIWENFVGDSLQSALTLDGLRSSHPIEVPIQRADQINQIFDAISYEKGSAVLRMLANWLGEDKFIEGVSHYVKKHAYGNAKTEALWDSLSIVSGKDVASTMKVWTTKVGYPLVKVNEDNRKVSVVQHRYLTTGDVKEEDDKTIYPVFLGLRTDKGLDESIIFDQKRMDLPEITSDDFFKVNGNSNGVYRVAYDSKRWENLGANAKKLSVEDRIGLVADAGALCIPGYSSTSNLLSLVSGWKKEESYFVWNEIMTRIGAVKAAWIFEEESVKDALKFLTGDLVAEKCHESGFTFKDGESFLEQRLKALLFGAAVSSGDEKATEFAKSAFNSYINGDKDAVHPNLRATIFNYVASKGGETEYSQLYQIYESPQSIDEKIAALRSLGRFENVTILNKVLSLLLDGTVRTQDIYIPMQGMRAHKIGIETLFNWMTEKWDEITTLLPPSLGMLGSVVQISTSGFTSIEQYKKVEEFFANKSTKGFNQGLAQSLETIKSKANWVSRDSDAVKEWLKEHDYLK</sequence>
<feature type="binding site" evidence="9">
    <location>
        <position position="406"/>
    </location>
    <ligand>
        <name>Zn(2+)</name>
        <dbReference type="ChEBI" id="CHEBI:29105"/>
        <note>catalytic</note>
    </ligand>
</feature>
<dbReference type="Gene3D" id="2.60.40.1730">
    <property type="entry name" value="tricorn interacting facor f3 domain"/>
    <property type="match status" value="1"/>
</dbReference>
<keyword evidence="16" id="KW-1185">Reference proteome</keyword>
<dbReference type="CDD" id="cd09601">
    <property type="entry name" value="M1_APN-Q_like"/>
    <property type="match status" value="1"/>
</dbReference>
<dbReference type="SUPFAM" id="SSF63737">
    <property type="entry name" value="Leukotriene A4 hydrolase N-terminal domain"/>
    <property type="match status" value="1"/>
</dbReference>
<evidence type="ECO:0000256" key="2">
    <source>
        <dbReference type="ARBA" id="ARBA00022438"/>
    </source>
</evidence>
<dbReference type="Gene3D" id="1.25.50.20">
    <property type="match status" value="1"/>
</dbReference>
<dbReference type="GO" id="GO:0043171">
    <property type="term" value="P:peptide catabolic process"/>
    <property type="evidence" value="ECO:0007669"/>
    <property type="project" value="TreeGrafter"/>
</dbReference>
<dbReference type="AlphaFoldDB" id="A0A4T0X2I5"/>
<dbReference type="OrthoDB" id="10031169at2759"/>
<evidence type="ECO:0000313" key="16">
    <source>
        <dbReference type="Proteomes" id="UP000307173"/>
    </source>
</evidence>
<dbReference type="InterPro" id="IPR045357">
    <property type="entry name" value="Aminopeptidase_N-like_N"/>
</dbReference>
<dbReference type="Pfam" id="PF11838">
    <property type="entry name" value="ERAP1_C"/>
    <property type="match status" value="1"/>
</dbReference>
<dbReference type="GO" id="GO:0005737">
    <property type="term" value="C:cytoplasm"/>
    <property type="evidence" value="ECO:0007669"/>
    <property type="project" value="TreeGrafter"/>
</dbReference>
<feature type="domain" description="ERAP1-like C-terminal" evidence="13">
    <location>
        <begin position="601"/>
        <end position="916"/>
    </location>
</feature>
<feature type="binding site" evidence="9">
    <location>
        <position position="387"/>
    </location>
    <ligand>
        <name>Zn(2+)</name>
        <dbReference type="ChEBI" id="CHEBI:29105"/>
        <note>catalytic</note>
    </ligand>
</feature>
<feature type="active site" description="Proton acceptor" evidence="8">
    <location>
        <position position="384"/>
    </location>
</feature>
<dbReference type="InterPro" id="IPR050344">
    <property type="entry name" value="Peptidase_M1_aminopeptidases"/>
</dbReference>
<dbReference type="PANTHER" id="PTHR11533:SF174">
    <property type="entry name" value="PUROMYCIN-SENSITIVE AMINOPEPTIDASE-RELATED"/>
    <property type="match status" value="1"/>
</dbReference>
<keyword evidence="7 11" id="KW-0482">Metalloprotease</keyword>
<keyword evidence="6 9" id="KW-0862">Zinc</keyword>
<dbReference type="GO" id="GO:0006508">
    <property type="term" value="P:proteolysis"/>
    <property type="evidence" value="ECO:0007669"/>
    <property type="project" value="UniProtKB-KW"/>
</dbReference>
<evidence type="ECO:0000256" key="9">
    <source>
        <dbReference type="PIRSR" id="PIRSR634016-3"/>
    </source>
</evidence>
<feature type="site" description="Transition state stabilizer" evidence="10">
    <location>
        <position position="469"/>
    </location>
</feature>
<evidence type="ECO:0000256" key="11">
    <source>
        <dbReference type="RuleBase" id="RU364040"/>
    </source>
</evidence>
<comment type="caution">
    <text evidence="15">The sequence shown here is derived from an EMBL/GenBank/DDBJ whole genome shotgun (WGS) entry which is preliminary data.</text>
</comment>
<evidence type="ECO:0000259" key="13">
    <source>
        <dbReference type="Pfam" id="PF11838"/>
    </source>
</evidence>
<dbReference type="InterPro" id="IPR024571">
    <property type="entry name" value="ERAP1-like_C_dom"/>
</dbReference>
<dbReference type="InterPro" id="IPR034016">
    <property type="entry name" value="M1_APN-typ"/>
</dbReference>
<dbReference type="SUPFAM" id="SSF55486">
    <property type="entry name" value="Metalloproteases ('zincins'), catalytic domain"/>
    <property type="match status" value="1"/>
</dbReference>
<evidence type="ECO:0000256" key="3">
    <source>
        <dbReference type="ARBA" id="ARBA00022670"/>
    </source>
</evidence>
<dbReference type="Pfam" id="PF01433">
    <property type="entry name" value="Peptidase_M1"/>
    <property type="match status" value="1"/>
</dbReference>
<evidence type="ECO:0000256" key="8">
    <source>
        <dbReference type="PIRSR" id="PIRSR634016-1"/>
    </source>
</evidence>
<feature type="domain" description="Aminopeptidase N-like N-terminal" evidence="14">
    <location>
        <begin position="92"/>
        <end position="275"/>
    </location>
</feature>
<keyword evidence="4 9" id="KW-0479">Metal-binding</keyword>
<evidence type="ECO:0000259" key="14">
    <source>
        <dbReference type="Pfam" id="PF17900"/>
    </source>
</evidence>
<dbReference type="PANTHER" id="PTHR11533">
    <property type="entry name" value="PROTEASE M1 ZINC METALLOPROTEASE"/>
    <property type="match status" value="1"/>
</dbReference>
<proteinExistence type="inferred from homology"/>
<evidence type="ECO:0000256" key="10">
    <source>
        <dbReference type="PIRSR" id="PIRSR634016-4"/>
    </source>
</evidence>
<dbReference type="EMBL" id="SELW01000288">
    <property type="protein sequence ID" value="TID29521.1"/>
    <property type="molecule type" value="Genomic_DNA"/>
</dbReference>
<reference evidence="15 16" key="1">
    <citation type="journal article" date="2019" name="Front. Genet.">
        <title>Whole-Genome Sequencing of the Opportunistic Yeast Pathogen Candida inconspicua Uncovers Its Hybrid Origin.</title>
        <authorList>
            <person name="Mixao V."/>
            <person name="Hansen A.P."/>
            <person name="Saus E."/>
            <person name="Boekhout T."/>
            <person name="Lass-Florl C."/>
            <person name="Gabaldon T."/>
        </authorList>
    </citation>
    <scope>NUCLEOTIDE SEQUENCE [LARGE SCALE GENOMIC DNA]</scope>
    <source>
        <strain evidence="15 16">CBS 180</strain>
    </source>
</reference>
<dbReference type="Gene3D" id="1.10.390.10">
    <property type="entry name" value="Neutral Protease Domain 2"/>
    <property type="match status" value="1"/>
</dbReference>
<protein>
    <recommendedName>
        <fullName evidence="11">Aminopeptidase</fullName>
        <ecNumber evidence="11">3.4.11.-</ecNumber>
    </recommendedName>
</protein>
<dbReference type="Proteomes" id="UP000307173">
    <property type="component" value="Unassembled WGS sequence"/>
</dbReference>
<organism evidence="15 16">
    <name type="scientific">Pichia inconspicua</name>
    <dbReference type="NCBI Taxonomy" id="52247"/>
    <lineage>
        <taxon>Eukaryota</taxon>
        <taxon>Fungi</taxon>
        <taxon>Dikarya</taxon>
        <taxon>Ascomycota</taxon>
        <taxon>Saccharomycotina</taxon>
        <taxon>Pichiomycetes</taxon>
        <taxon>Pichiales</taxon>
        <taxon>Pichiaceae</taxon>
        <taxon>Pichia</taxon>
    </lineage>
</organism>
<evidence type="ECO:0000256" key="6">
    <source>
        <dbReference type="ARBA" id="ARBA00022833"/>
    </source>
</evidence>
<dbReference type="FunFam" id="2.60.40.1910:FF:000004">
    <property type="entry name" value="Aminopeptidase"/>
    <property type="match status" value="1"/>
</dbReference>
<evidence type="ECO:0000256" key="4">
    <source>
        <dbReference type="ARBA" id="ARBA00022723"/>
    </source>
</evidence>
<dbReference type="FunFam" id="2.60.40.1730:FF:000002">
    <property type="entry name" value="Aminopeptidase"/>
    <property type="match status" value="1"/>
</dbReference>
<evidence type="ECO:0000256" key="5">
    <source>
        <dbReference type="ARBA" id="ARBA00022801"/>
    </source>
</evidence>
<feature type="binding site" evidence="9">
    <location>
        <position position="383"/>
    </location>
    <ligand>
        <name>Zn(2+)</name>
        <dbReference type="ChEBI" id="CHEBI:29105"/>
        <note>catalytic</note>
    </ligand>
</feature>
<gene>
    <name evidence="15" type="ORF">CANINC_001916</name>
</gene>
<feature type="domain" description="Peptidase M1 membrane alanine aminopeptidase" evidence="12">
    <location>
        <begin position="311"/>
        <end position="528"/>
    </location>
</feature>
<evidence type="ECO:0000259" key="12">
    <source>
        <dbReference type="Pfam" id="PF01433"/>
    </source>
</evidence>
<dbReference type="GO" id="GO:0042277">
    <property type="term" value="F:peptide binding"/>
    <property type="evidence" value="ECO:0007669"/>
    <property type="project" value="TreeGrafter"/>
</dbReference>
<dbReference type="EC" id="3.4.11.-" evidence="11"/>
<dbReference type="InterPro" id="IPR027268">
    <property type="entry name" value="Peptidase_M4/M1_CTD_sf"/>
</dbReference>
<dbReference type="InterPro" id="IPR001930">
    <property type="entry name" value="Peptidase_M1"/>
</dbReference>